<proteinExistence type="predicted"/>
<name>A0A6S6U869_9GAMM</name>
<organism evidence="2">
    <name type="scientific">uncultured Thiotrichaceae bacterium</name>
    <dbReference type="NCBI Taxonomy" id="298394"/>
    <lineage>
        <taxon>Bacteria</taxon>
        <taxon>Pseudomonadati</taxon>
        <taxon>Pseudomonadota</taxon>
        <taxon>Gammaproteobacteria</taxon>
        <taxon>Thiotrichales</taxon>
        <taxon>Thiotrichaceae</taxon>
        <taxon>environmental samples</taxon>
    </lineage>
</organism>
<accession>A0A6S6U869</accession>
<evidence type="ECO:0000256" key="1">
    <source>
        <dbReference type="SAM" id="MobiDB-lite"/>
    </source>
</evidence>
<gene>
    <name evidence="2" type="ORF">HELGO_WM58582</name>
</gene>
<feature type="compositionally biased region" description="Basic and acidic residues" evidence="1">
    <location>
        <begin position="1"/>
        <end position="12"/>
    </location>
</feature>
<protein>
    <submittedName>
        <fullName evidence="2">Uncharacterized protein</fullName>
    </submittedName>
</protein>
<feature type="region of interest" description="Disordered" evidence="1">
    <location>
        <begin position="1"/>
        <end position="21"/>
    </location>
</feature>
<sequence>PVMLEAEARELTQDEVEQLAE</sequence>
<evidence type="ECO:0000313" key="2">
    <source>
        <dbReference type="EMBL" id="CAA6823766.1"/>
    </source>
</evidence>
<dbReference type="AlphaFoldDB" id="A0A6S6U869"/>
<dbReference type="EMBL" id="CACVAV010000366">
    <property type="protein sequence ID" value="CAA6823766.1"/>
    <property type="molecule type" value="Genomic_DNA"/>
</dbReference>
<feature type="non-terminal residue" evidence="2">
    <location>
        <position position="1"/>
    </location>
</feature>
<reference evidence="2" key="1">
    <citation type="submission" date="2020-01" db="EMBL/GenBank/DDBJ databases">
        <authorList>
            <person name="Meier V. D."/>
            <person name="Meier V D."/>
        </authorList>
    </citation>
    <scope>NUCLEOTIDE SEQUENCE</scope>
    <source>
        <strain evidence="2">HLG_WM_MAG_08</strain>
    </source>
</reference>